<protein>
    <recommendedName>
        <fullName evidence="4">DUF3109 family protein</fullName>
    </recommendedName>
</protein>
<sequence>MSLVSIGRVLVEKEVLQAFFSCDLHQCKGSCCVEGELGAPLHPHEALRLEQISEEVVRMLPEKNIRYLRRHGSVEVYQGSHYTKTIENRECVFSCIENGITWCVLENAFRQGLIEFDKPISCRLFPIRVRKKYGLDYLVYEKLPMCSFARRKGRECGIKLVDYLSRGLVELYGDDWTGGLKTFADSSSDS</sequence>
<evidence type="ECO:0000256" key="1">
    <source>
        <dbReference type="ARBA" id="ARBA00093770"/>
    </source>
</evidence>
<dbReference type="KEGG" id="cph:Cpha266_1548"/>
<dbReference type="AlphaFoldDB" id="A1BGP3"/>
<comment type="similarity">
    <text evidence="1">Belongs to the Rv0495c family.</text>
</comment>
<name>A1BGP3_CHLPD</name>
<dbReference type="HOGENOM" id="CLU_097451_0_0_10"/>
<reference evidence="2 3" key="1">
    <citation type="submission" date="2006-12" db="EMBL/GenBank/DDBJ databases">
        <title>Complete sequence of Chlorobium phaeobacteroides DSM 266.</title>
        <authorList>
            <consortium name="US DOE Joint Genome Institute"/>
            <person name="Copeland A."/>
            <person name="Lucas S."/>
            <person name="Lapidus A."/>
            <person name="Barry K."/>
            <person name="Detter J.C."/>
            <person name="Glavina del Rio T."/>
            <person name="Hammon N."/>
            <person name="Israni S."/>
            <person name="Pitluck S."/>
            <person name="Goltsman E."/>
            <person name="Schmutz J."/>
            <person name="Larimer F."/>
            <person name="Land M."/>
            <person name="Hauser L."/>
            <person name="Mikhailova N."/>
            <person name="Li T."/>
            <person name="Overmann J."/>
            <person name="Bryant D.A."/>
            <person name="Richardson P."/>
        </authorList>
    </citation>
    <scope>NUCLEOTIDE SEQUENCE [LARGE SCALE GENOMIC DNA]</scope>
    <source>
        <strain evidence="2 3">DSM 266</strain>
    </source>
</reference>
<dbReference type="EMBL" id="CP000492">
    <property type="protein sequence ID" value="ABL65570.1"/>
    <property type="molecule type" value="Genomic_DNA"/>
</dbReference>
<dbReference type="Pfam" id="PF11307">
    <property type="entry name" value="DUF3109"/>
    <property type="match status" value="1"/>
</dbReference>
<dbReference type="RefSeq" id="WP_011745382.1">
    <property type="nucleotide sequence ID" value="NC_008639.1"/>
</dbReference>
<gene>
    <name evidence="2" type="ordered locus">Cpha266_1548</name>
</gene>
<dbReference type="eggNOG" id="COG0727">
    <property type="taxonomic scope" value="Bacteria"/>
</dbReference>
<dbReference type="STRING" id="290317.Cpha266_1548"/>
<proteinExistence type="inferred from homology"/>
<evidence type="ECO:0000313" key="3">
    <source>
        <dbReference type="Proteomes" id="UP000008701"/>
    </source>
</evidence>
<dbReference type="Proteomes" id="UP000008701">
    <property type="component" value="Chromosome"/>
</dbReference>
<evidence type="ECO:0000313" key="2">
    <source>
        <dbReference type="EMBL" id="ABL65570.1"/>
    </source>
</evidence>
<dbReference type="InterPro" id="IPR021458">
    <property type="entry name" value="Rv0495c"/>
</dbReference>
<keyword evidence="3" id="KW-1185">Reference proteome</keyword>
<evidence type="ECO:0008006" key="4">
    <source>
        <dbReference type="Google" id="ProtNLM"/>
    </source>
</evidence>
<dbReference type="OrthoDB" id="597501at2"/>
<organism evidence="2 3">
    <name type="scientific">Chlorobium phaeobacteroides (strain DSM 266 / SMG 266 / 2430)</name>
    <dbReference type="NCBI Taxonomy" id="290317"/>
    <lineage>
        <taxon>Bacteria</taxon>
        <taxon>Pseudomonadati</taxon>
        <taxon>Chlorobiota</taxon>
        <taxon>Chlorobiia</taxon>
        <taxon>Chlorobiales</taxon>
        <taxon>Chlorobiaceae</taxon>
        <taxon>Chlorobium/Pelodictyon group</taxon>
        <taxon>Chlorobium</taxon>
    </lineage>
</organism>
<accession>A1BGP3</accession>